<protein>
    <recommendedName>
        <fullName evidence="4">C2H2-type domain-containing protein</fullName>
    </recommendedName>
</protein>
<evidence type="ECO:0000256" key="1">
    <source>
        <dbReference type="SAM" id="MobiDB-lite"/>
    </source>
</evidence>
<evidence type="ECO:0000313" key="2">
    <source>
        <dbReference type="EMBL" id="KAF7638544.1"/>
    </source>
</evidence>
<dbReference type="OrthoDB" id="5877915at2759"/>
<dbReference type="AlphaFoldDB" id="A0A8S9ZXS1"/>
<reference evidence="2" key="1">
    <citation type="journal article" date="2020" name="Ecol. Evol.">
        <title>Genome structure and content of the rice root-knot nematode (Meloidogyne graminicola).</title>
        <authorList>
            <person name="Phan N.T."/>
            <person name="Danchin E.G.J."/>
            <person name="Klopp C."/>
            <person name="Perfus-Barbeoch L."/>
            <person name="Kozlowski D.K."/>
            <person name="Koutsovoulos G.D."/>
            <person name="Lopez-Roques C."/>
            <person name="Bouchez O."/>
            <person name="Zahm M."/>
            <person name="Besnard G."/>
            <person name="Bellafiore S."/>
        </authorList>
    </citation>
    <scope>NUCLEOTIDE SEQUENCE</scope>
    <source>
        <strain evidence="2">VN-18</strain>
    </source>
</reference>
<organism evidence="2 3">
    <name type="scientific">Meloidogyne graminicola</name>
    <dbReference type="NCBI Taxonomy" id="189291"/>
    <lineage>
        <taxon>Eukaryota</taxon>
        <taxon>Metazoa</taxon>
        <taxon>Ecdysozoa</taxon>
        <taxon>Nematoda</taxon>
        <taxon>Chromadorea</taxon>
        <taxon>Rhabditida</taxon>
        <taxon>Tylenchina</taxon>
        <taxon>Tylenchomorpha</taxon>
        <taxon>Tylenchoidea</taxon>
        <taxon>Meloidogynidae</taxon>
        <taxon>Meloidogyninae</taxon>
        <taxon>Meloidogyne</taxon>
    </lineage>
</organism>
<feature type="region of interest" description="Disordered" evidence="1">
    <location>
        <begin position="130"/>
        <end position="156"/>
    </location>
</feature>
<feature type="region of interest" description="Disordered" evidence="1">
    <location>
        <begin position="1"/>
        <end position="25"/>
    </location>
</feature>
<accession>A0A8S9ZXS1</accession>
<feature type="compositionally biased region" description="Polar residues" evidence="1">
    <location>
        <begin position="1"/>
        <end position="11"/>
    </location>
</feature>
<feature type="region of interest" description="Disordered" evidence="1">
    <location>
        <begin position="206"/>
        <end position="229"/>
    </location>
</feature>
<sequence length="229" mass="25181">MSHQNNPSVSITNSTTSFSMPTTFSSPIKQEFPNNLISLQQHPDFCEIPRDISNSSLDRRRSSGSITLLSNYEDSRHDLIKDGESSGHYSSFGAQNNKIVPSNMRLSQGNNSINTKNCNQVGGFIIPKEEQQCGNTSVPDKEKQKQTKKENTSVGFGGIEEKPIHDVIHSGIIICDACGKRLCSSRSLKRHKSTCKKVKAEIEQNQDSGGFIVSPPLSKPVTENISEAK</sequence>
<dbReference type="EMBL" id="JABEBT010000011">
    <property type="protein sequence ID" value="KAF7638544.1"/>
    <property type="molecule type" value="Genomic_DNA"/>
</dbReference>
<keyword evidence="3" id="KW-1185">Reference proteome</keyword>
<dbReference type="Proteomes" id="UP000605970">
    <property type="component" value="Unassembled WGS sequence"/>
</dbReference>
<feature type="compositionally biased region" description="Basic and acidic residues" evidence="1">
    <location>
        <begin position="139"/>
        <end position="151"/>
    </location>
</feature>
<proteinExistence type="predicted"/>
<feature type="compositionally biased region" description="Low complexity" evidence="1">
    <location>
        <begin position="12"/>
        <end position="25"/>
    </location>
</feature>
<gene>
    <name evidence="2" type="ORF">Mgra_00001921</name>
</gene>
<name>A0A8S9ZXS1_9BILA</name>
<evidence type="ECO:0000313" key="3">
    <source>
        <dbReference type="Proteomes" id="UP000605970"/>
    </source>
</evidence>
<comment type="caution">
    <text evidence="2">The sequence shown here is derived from an EMBL/GenBank/DDBJ whole genome shotgun (WGS) entry which is preliminary data.</text>
</comment>
<evidence type="ECO:0008006" key="4">
    <source>
        <dbReference type="Google" id="ProtNLM"/>
    </source>
</evidence>